<proteinExistence type="inferred from homology"/>
<dbReference type="OrthoDB" id="6513042at2759"/>
<reference evidence="4 5" key="1">
    <citation type="journal article" date="2012" name="Appl. Environ. Microbiol.">
        <title>Short-read sequencing for genomic analysis of the brown rot fungus Fibroporia radiculosa.</title>
        <authorList>
            <person name="Tang J.D."/>
            <person name="Perkins A.D."/>
            <person name="Sonstegard T.S."/>
            <person name="Schroeder S.G."/>
            <person name="Burgess S.C."/>
            <person name="Diehl S.V."/>
        </authorList>
    </citation>
    <scope>NUCLEOTIDE SEQUENCE [LARGE SCALE GENOMIC DNA]</scope>
    <source>
        <strain evidence="4 5">TFFH 294</strain>
    </source>
</reference>
<evidence type="ECO:0000256" key="1">
    <source>
        <dbReference type="RuleBase" id="RU363098"/>
    </source>
</evidence>
<evidence type="ECO:0000256" key="2">
    <source>
        <dbReference type="SAM" id="Phobius"/>
    </source>
</evidence>
<keyword evidence="1" id="KW-0808">Transferase</keyword>
<dbReference type="PANTHER" id="PTHR23079:SF55">
    <property type="entry name" value="RNA-DIRECTED RNA POLYMERASE"/>
    <property type="match status" value="1"/>
</dbReference>
<dbReference type="GO" id="GO:0030422">
    <property type="term" value="P:siRNA processing"/>
    <property type="evidence" value="ECO:0007669"/>
    <property type="project" value="TreeGrafter"/>
</dbReference>
<dbReference type="GeneID" id="24099489"/>
<dbReference type="RefSeq" id="XP_012183861.1">
    <property type="nucleotide sequence ID" value="XM_012328471.1"/>
</dbReference>
<dbReference type="InParanoid" id="J4GCF1"/>
<feature type="transmembrane region" description="Helical" evidence="2">
    <location>
        <begin position="1234"/>
        <end position="1252"/>
    </location>
</feature>
<evidence type="ECO:0000313" key="5">
    <source>
        <dbReference type="Proteomes" id="UP000006352"/>
    </source>
</evidence>
<dbReference type="Pfam" id="PF05183">
    <property type="entry name" value="RdRP"/>
    <property type="match status" value="1"/>
</dbReference>
<keyword evidence="1" id="KW-0696">RNA-directed RNA polymerase</keyword>
<dbReference type="InterPro" id="IPR057596">
    <property type="entry name" value="RDRP_core"/>
</dbReference>
<dbReference type="GO" id="GO:0031380">
    <property type="term" value="C:nuclear RNA-directed RNA polymerase complex"/>
    <property type="evidence" value="ECO:0007669"/>
    <property type="project" value="TreeGrafter"/>
</dbReference>
<dbReference type="InterPro" id="IPR007855">
    <property type="entry name" value="RDRP"/>
</dbReference>
<gene>
    <name evidence="4" type="ORF">FIBRA_06759</name>
</gene>
<dbReference type="STRING" id="599839.J4GCF1"/>
<keyword evidence="2" id="KW-0472">Membrane</keyword>
<dbReference type="AlphaFoldDB" id="J4GCF1"/>
<feature type="domain" description="RDRP core" evidence="3">
    <location>
        <begin position="451"/>
        <end position="1078"/>
    </location>
</feature>
<dbReference type="HOGENOM" id="CLU_001366_2_1_1"/>
<name>J4GCF1_9APHY</name>
<organism evidence="4 5">
    <name type="scientific">Fibroporia radiculosa</name>
    <dbReference type="NCBI Taxonomy" id="599839"/>
    <lineage>
        <taxon>Eukaryota</taxon>
        <taxon>Fungi</taxon>
        <taxon>Dikarya</taxon>
        <taxon>Basidiomycota</taxon>
        <taxon>Agaricomycotina</taxon>
        <taxon>Agaricomycetes</taxon>
        <taxon>Polyporales</taxon>
        <taxon>Fibroporiaceae</taxon>
        <taxon>Fibroporia</taxon>
    </lineage>
</organism>
<evidence type="ECO:0000259" key="3">
    <source>
        <dbReference type="Pfam" id="PF05183"/>
    </source>
</evidence>
<comment type="catalytic activity">
    <reaction evidence="1">
        <text>RNA(n) + a ribonucleoside 5'-triphosphate = RNA(n+1) + diphosphate</text>
        <dbReference type="Rhea" id="RHEA:21248"/>
        <dbReference type="Rhea" id="RHEA-COMP:14527"/>
        <dbReference type="Rhea" id="RHEA-COMP:17342"/>
        <dbReference type="ChEBI" id="CHEBI:33019"/>
        <dbReference type="ChEBI" id="CHEBI:61557"/>
        <dbReference type="ChEBI" id="CHEBI:140395"/>
        <dbReference type="EC" id="2.7.7.48"/>
    </reaction>
</comment>
<dbReference type="Proteomes" id="UP000006352">
    <property type="component" value="Unassembled WGS sequence"/>
</dbReference>
<dbReference type="EC" id="2.7.7.48" evidence="1"/>
<keyword evidence="1" id="KW-0694">RNA-binding</keyword>
<keyword evidence="1" id="KW-0548">Nucleotidyltransferase</keyword>
<protein>
    <recommendedName>
        <fullName evidence="1">RNA-dependent RNA polymerase</fullName>
        <ecNumber evidence="1">2.7.7.48</ecNumber>
    </recommendedName>
</protein>
<dbReference type="GO" id="GO:0003723">
    <property type="term" value="F:RNA binding"/>
    <property type="evidence" value="ECO:0007669"/>
    <property type="project" value="UniProtKB-KW"/>
</dbReference>
<comment type="similarity">
    <text evidence="1">Belongs to the RdRP family.</text>
</comment>
<keyword evidence="2" id="KW-0812">Transmembrane</keyword>
<dbReference type="FunCoup" id="J4GCF1">
    <property type="interactions" value="4"/>
</dbReference>
<dbReference type="EMBL" id="HE797160">
    <property type="protein sequence ID" value="CCM04578.1"/>
    <property type="molecule type" value="Genomic_DNA"/>
</dbReference>
<keyword evidence="2" id="KW-1133">Transmembrane helix</keyword>
<evidence type="ECO:0000313" key="4">
    <source>
        <dbReference type="EMBL" id="CCM04578.1"/>
    </source>
</evidence>
<sequence>MDIHLSRIPYTATVYDVRRAIANVLHSDEFQQPDPHARAINFKVVLDMDESRGVQNKGTGTLTLPKLKTYDLHSRLFQWLSAHKYSIPIEKGAIYLRRSERVASRKIVSYLSKARYIDPALEELRDSKVDALREHIRVDITQLGMLFYPFAPGPPRPSFSAEWTYPIRGVSESWVAIDYKKKNVRIELEDPSSRQLDAYIVIDFADVDHVWIEYDVGHPFACFSLIGRPKFEKPANYAFFDDSEGHFGAYDEDVDQYLEIDEIDPQGNTTDYKSNYTDRGYLRRRVTMLDEIHRRVAPFTTHVRICFPTQGEWERFDEQCKVAGFPIRRQSLEAINFGMYSVDRLRKARAWMQVFDRDWPFAFQLTALLYNGSLNTEELSALRPDIEKLHREQASIAASVLQDFKGAPVSPNIRTIVDHRRYLARIIGERTMSLGQQRSDKNIFTCHHVTFTPTRMILEGPSRLQSNSVVREYWENRDRFIRVDFVDENRSHFRLDQEVDGASFLQDRVGTILKGGFQIASRVFELLGYSNSSLGDHVFWFVNPFERVSRNANGQEVREFITAEEIRRRLGDLSEIALPAKYAARIGQAFTSTYFSVQVVEDEWEEIEEILEDRDNPKSHVDGLGRISQDLANAIWEGMCEEEPERRAYGVKPSAFQIRFIGYKGVVAVDRQLKGRKLCLRPEMRKFKPHRCDGCRAKLFCAHLNNPIQSLHIAEAFHGPRRAYLTRDPVTILEDREVRDEVFENLQDEAKRTTYMARDSSEKYLELLQSHHLGFQYRLPFLLQRLLDIGLDCGSQILAENVLNDPFFLGLREYGIQHVLRDLKTRARIPVPNSYLLVGVADEGPAYTKQGHSVYQLKNGQIFACVQESPDAKPIWLKGLCFITRSPTVHPGDVQRVTAIGKPDVPDGQICLFEHMKNVVVLPTVGCRSLASCLGGGDLDGDLYYVFHYSQLLPVLHVPPAAYPDEKPPPRQFTFDDVCDFIVEYMHSDVLGLLSVRRLVIADQSQEGSLDKRCIELARLCSDAVDYPKTGRAVNSRTAPKKLLPYSPDWHADEDNISDPLADCYQSDRALGKLYRRIKLNPLPPSTRSPVLVPSIAIASTPLSDNISMKLLPLLESRLGPFGQPSCEDVLPLFRTYLSELRCIALMHSLSPKPGTFVSEEEVVLGVILATNAERRIKGDRTYRMREDVGQLAWQTRQELLPGNRDTVFSQVVLSGALRRAWLAWRISRENRDIFGAGSFGLIVLGVIFDVFDRWVKK</sequence>
<keyword evidence="5" id="KW-1185">Reference proteome</keyword>
<accession>J4GCF1</accession>
<dbReference type="PANTHER" id="PTHR23079">
    <property type="entry name" value="RNA-DEPENDENT RNA POLYMERASE"/>
    <property type="match status" value="1"/>
</dbReference>
<dbReference type="GO" id="GO:0003968">
    <property type="term" value="F:RNA-directed RNA polymerase activity"/>
    <property type="evidence" value="ECO:0007669"/>
    <property type="project" value="UniProtKB-KW"/>
</dbReference>